<dbReference type="GO" id="GO:0010499">
    <property type="term" value="P:proteasomal ubiquitin-independent protein catabolic process"/>
    <property type="evidence" value="ECO:0007669"/>
    <property type="project" value="TreeGrafter"/>
</dbReference>
<evidence type="ECO:0000256" key="2">
    <source>
        <dbReference type="ARBA" id="ARBA00004496"/>
    </source>
</evidence>
<dbReference type="InterPro" id="IPR035309">
    <property type="entry name" value="PSME4"/>
</dbReference>
<comment type="subcellular location">
    <subcellularLocation>
        <location evidence="2">Cytoplasm</location>
    </subcellularLocation>
    <subcellularLocation>
        <location evidence="1">Nucleus speckle</location>
    </subcellularLocation>
</comment>
<evidence type="ECO:0000256" key="7">
    <source>
        <dbReference type="ARBA" id="ARBA00023204"/>
    </source>
</evidence>
<keyword evidence="8" id="KW-0539">Nucleus</keyword>
<accession>A0A409VIR2</accession>
<gene>
    <name evidence="13" type="ORF">CVT26_010907</name>
</gene>
<name>A0A409VIR2_9AGAR</name>
<feature type="domain" description="Proteasome activator complex subunit 4 C-terminal" evidence="10">
    <location>
        <begin position="1835"/>
        <end position="1920"/>
    </location>
</feature>
<dbReference type="STRING" id="231916.A0A409VIR2"/>
<dbReference type="InterPro" id="IPR016024">
    <property type="entry name" value="ARM-type_fold"/>
</dbReference>
<dbReference type="InterPro" id="IPR055455">
    <property type="entry name" value="HEAT_PSME4"/>
</dbReference>
<keyword evidence="5" id="KW-0677">Repeat</keyword>
<feature type="domain" description="Proteasome activator Blm10 middle HEAT repeats region" evidence="11">
    <location>
        <begin position="398"/>
        <end position="933"/>
    </location>
</feature>
<evidence type="ECO:0000313" key="14">
    <source>
        <dbReference type="Proteomes" id="UP000284706"/>
    </source>
</evidence>
<evidence type="ECO:0000259" key="12">
    <source>
        <dbReference type="Pfam" id="PF23096"/>
    </source>
</evidence>
<dbReference type="GO" id="GO:0070628">
    <property type="term" value="F:proteasome binding"/>
    <property type="evidence" value="ECO:0007669"/>
    <property type="project" value="InterPro"/>
</dbReference>
<dbReference type="Proteomes" id="UP000284706">
    <property type="component" value="Unassembled WGS sequence"/>
</dbReference>
<evidence type="ECO:0000256" key="1">
    <source>
        <dbReference type="ARBA" id="ARBA00004324"/>
    </source>
</evidence>
<proteinExistence type="inferred from homology"/>
<comment type="caution">
    <text evidence="13">The sequence shown here is derived from an EMBL/GenBank/DDBJ whole genome shotgun (WGS) entry which is preliminary data.</text>
</comment>
<dbReference type="InterPro" id="IPR032430">
    <property type="entry name" value="Blm10_mid"/>
</dbReference>
<dbReference type="GO" id="GO:0016504">
    <property type="term" value="F:peptidase activator activity"/>
    <property type="evidence" value="ECO:0007669"/>
    <property type="project" value="InterPro"/>
</dbReference>
<feature type="region of interest" description="Disordered" evidence="9">
    <location>
        <begin position="593"/>
        <end position="624"/>
    </location>
</feature>
<evidence type="ECO:0000256" key="3">
    <source>
        <dbReference type="ARBA" id="ARBA00005739"/>
    </source>
</evidence>
<keyword evidence="14" id="KW-1185">Reference proteome</keyword>
<dbReference type="InterPro" id="IPR021843">
    <property type="entry name" value="PSME4_C"/>
</dbReference>
<evidence type="ECO:0000256" key="6">
    <source>
        <dbReference type="ARBA" id="ARBA00022763"/>
    </source>
</evidence>
<dbReference type="PANTHER" id="PTHR32170">
    <property type="entry name" value="PROTEASOME ACTIVATOR COMPLEX SUBUNIT 4"/>
    <property type="match status" value="1"/>
</dbReference>
<dbReference type="SUPFAM" id="SSF48371">
    <property type="entry name" value="ARM repeat"/>
    <property type="match status" value="2"/>
</dbReference>
<dbReference type="EMBL" id="NHYE01005638">
    <property type="protein sequence ID" value="PPQ66106.1"/>
    <property type="molecule type" value="Genomic_DNA"/>
</dbReference>
<evidence type="ECO:0000259" key="11">
    <source>
        <dbReference type="Pfam" id="PF16507"/>
    </source>
</evidence>
<evidence type="ECO:0008006" key="15">
    <source>
        <dbReference type="Google" id="ProtNLM"/>
    </source>
</evidence>
<dbReference type="PANTHER" id="PTHR32170:SF3">
    <property type="entry name" value="PROTEASOME ACTIVATOR COMPLEX SUBUNIT 4"/>
    <property type="match status" value="1"/>
</dbReference>
<evidence type="ECO:0000256" key="9">
    <source>
        <dbReference type="SAM" id="MobiDB-lite"/>
    </source>
</evidence>
<comment type="similarity">
    <text evidence="3">Belongs to the BLM10 family.</text>
</comment>
<evidence type="ECO:0000256" key="8">
    <source>
        <dbReference type="ARBA" id="ARBA00023242"/>
    </source>
</evidence>
<dbReference type="InterPro" id="IPR011989">
    <property type="entry name" value="ARM-like"/>
</dbReference>
<dbReference type="GO" id="GO:0006281">
    <property type="term" value="P:DNA repair"/>
    <property type="evidence" value="ECO:0007669"/>
    <property type="project" value="UniProtKB-KW"/>
</dbReference>
<dbReference type="InParanoid" id="A0A409VIR2"/>
<dbReference type="GO" id="GO:0016607">
    <property type="term" value="C:nuclear speck"/>
    <property type="evidence" value="ECO:0007669"/>
    <property type="project" value="UniProtKB-SubCell"/>
</dbReference>
<dbReference type="GO" id="GO:0005829">
    <property type="term" value="C:cytosol"/>
    <property type="evidence" value="ECO:0007669"/>
    <property type="project" value="TreeGrafter"/>
</dbReference>
<reference evidence="13 14" key="1">
    <citation type="journal article" date="2018" name="Evol. Lett.">
        <title>Horizontal gene cluster transfer increased hallucinogenic mushroom diversity.</title>
        <authorList>
            <person name="Reynolds H.T."/>
            <person name="Vijayakumar V."/>
            <person name="Gluck-Thaler E."/>
            <person name="Korotkin H.B."/>
            <person name="Matheny P.B."/>
            <person name="Slot J.C."/>
        </authorList>
    </citation>
    <scope>NUCLEOTIDE SEQUENCE [LARGE SCALE GENOMIC DNA]</scope>
    <source>
        <strain evidence="13 14">SRW20</strain>
    </source>
</reference>
<organism evidence="13 14">
    <name type="scientific">Gymnopilus dilepis</name>
    <dbReference type="NCBI Taxonomy" id="231916"/>
    <lineage>
        <taxon>Eukaryota</taxon>
        <taxon>Fungi</taxon>
        <taxon>Dikarya</taxon>
        <taxon>Basidiomycota</taxon>
        <taxon>Agaricomycotina</taxon>
        <taxon>Agaricomycetes</taxon>
        <taxon>Agaricomycetidae</taxon>
        <taxon>Agaricales</taxon>
        <taxon>Agaricineae</taxon>
        <taxon>Hymenogastraceae</taxon>
        <taxon>Gymnopilus</taxon>
    </lineage>
</organism>
<dbReference type="Gene3D" id="1.25.10.10">
    <property type="entry name" value="Leucine-rich Repeat Variant"/>
    <property type="match status" value="1"/>
</dbReference>
<dbReference type="Pfam" id="PF11919">
    <property type="entry name" value="PSME4_C"/>
    <property type="match status" value="1"/>
</dbReference>
<dbReference type="Pfam" id="PF16507">
    <property type="entry name" value="HEAT_PSME4_mid"/>
    <property type="match status" value="1"/>
</dbReference>
<evidence type="ECO:0000259" key="10">
    <source>
        <dbReference type="Pfam" id="PF11919"/>
    </source>
</evidence>
<feature type="domain" description="Proteasome activator complex subunit 4-like HEAT repeat-like" evidence="12">
    <location>
        <begin position="1372"/>
        <end position="1543"/>
    </location>
</feature>
<keyword evidence="4" id="KW-0963">Cytoplasm</keyword>
<keyword evidence="6" id="KW-0227">DNA damage</keyword>
<keyword evidence="7" id="KW-0234">DNA repair</keyword>
<evidence type="ECO:0000256" key="5">
    <source>
        <dbReference type="ARBA" id="ARBA00022737"/>
    </source>
</evidence>
<protein>
    <recommendedName>
        <fullName evidence="15">ARM repeat-containing protein</fullName>
    </recommendedName>
</protein>
<sequence>MDILSQIGIQVPKSLRDFSSGGYDIMDEDEFSVVDSPGEIIDTSAYDKQRASLQTYLDSLPYQCESIEDMQSRLEDIVEKIYICAKSKNWLILSTWDGMLQCWLLMRYPMEKSTRSKLVRLYYELCLLPGVEPKILRSWADMLSRLLSNKAGLKRKLEASDLQLPWQPLWRVLQRELRPKSSVEDSSRNLVNILLYVAEQCKRYYPSTEIPSMLETFLPNLTKDTLLVMVPVLTSFLPPTHSHLYMPTLFRIWEAFNSAVVDDRLLEVCADLSEEHVAGTFGDAGSEGGASWKDVGIWRQTEWNLLVGKGLNSMNVPVGAMRGASNTSMHADLLDKSGSKIKKNINRIHAIARILVYSMSFDGEVRESQAIPGNKNAKDDRLQRQTGFVGGSKAMDSLDRLITSIETFFHPSNTGLYTLSLTTFIQRLSAEFTKRWKEEELDTCKTPVTQRLTPAIRRAFVNTLKTPALLAMFAKDPLSMSFAQGALRSLAMLEPDMIMPELLERAYGGLEVVNETHRTTAVLSMLSGVSRPLASEHVWLGGQKHIVPLLELCIPGIDLNDPVKTVCATMFIVAVVQHIKIADLSQSGFSLSGDEPGDQMMDVDDTDRLPEGTDVGDAPRLSRSEERSLVRDSTAGFADWLVSLFRRVFALFENLPEEGGRKNTTGGKQEENVLKSIKSMLDVICLHLSDQLFDLVLNLVYEYATTNAKSNAVRAFGQLVACLARVRPGKTIAKFLPHCVTQIEDELKHGASSVRTTSTHAAVPSDTTLHWSSSYCSARYVHSSWMPWKRRLLSYKKEILGLLRLLVEKTKSERGYTSTGRLITRILNTVGGTYPLNTRFVNTEEWEDPNFDKNSLLHWGKLYEAQDVTIEWHVPNDEEIAFVMDIIDHVAEPALNAIDGLIETSNKWDNVGRNDFCRYLHACRAVWIGLPTFLKEQPKDVVNPCLDLDQELPELLVSHLDVEAGFTLTDQADPRYQKVAAHRQRFGHTVLRAATAFRQTTNAEDHIDAVIGITRAIDTYLLSYASNRSEFDSLQKNYAQARDINRSWVRQKDNSRLVFIKRAHVYHSGRLYMHSLYRRRSELDDKLLNELVELSVSQYTRIRRQAQGVLHNVTGYFVRSTRYILPALFRALEKGNDPDRMKGALYVLGNKGIAAYALADHSFHKQYLMSLLECQHEEKPSIQKLVNTFSHDCTSHLSEEATLTDAYILPTPRVEQALLDLQSEFSPSFIDKNLLKAATETSAIRIAKREAVYTETVISILELASRPTTHWRYVQTAARFLSSLLRRDVPPSADVAKFFLLQSVSPQPTLRTTVQKALVKLLSFIKIRSYAGSAEGLWLAEWTNPLAREVEINNPEEFLKKLHEPVLRDGYYFDKIETGFLTWSPKIKAYVPLRDTDAPLAWEAESSQCLSTIQSVVTKEGYFETLSTLWSQESGKEGNNLEFRMDNAQFFKYLAKIFGDKDLEAILRVIDPLLLDADKHKQRAAAEILSGVLRGSKHWPPSASTKLWNWFASRLDRIVNQIKPETLSFWETVFQLVLHKRDPLTKPLCLFGILVDSLGIYFNPFSGPYVKLLFENTNSGYAEIRQHVCQGLYSILSSQWQPWYRSTQDLIIACREQEDPLKIRNGPYMDYVAGILTKFPRWREERLPPPRVNQSEYDKVGLTLLQWIWISSHGPTASLMLPYAVAMMPEILRMSELNDNSELQAYSTAVLYILSAVNPSPEYIQAILDNFVTSIKSSTSWRIRLHALPALVVFFYRNLLSISQDSIAKVMDILLDCLSDENIEVREMASKVLSGVVRCSQRQSVIPLKNRFVALAKKTPLPPRRDPSYAESLKTLHSAILGICALIESQPYSVEPWMPSLTEVLAPHAADPPPISTTIRKCASEFKKTHQDTWHKDQLLFDEDQLQSLSTMLVGTSYYA</sequence>
<evidence type="ECO:0000313" key="13">
    <source>
        <dbReference type="EMBL" id="PPQ66106.1"/>
    </source>
</evidence>
<dbReference type="Pfam" id="PF23096">
    <property type="entry name" value="HEAT_PSME4"/>
    <property type="match status" value="1"/>
</dbReference>
<feature type="compositionally biased region" description="Acidic residues" evidence="9">
    <location>
        <begin position="595"/>
        <end position="605"/>
    </location>
</feature>
<dbReference type="OrthoDB" id="17907at2759"/>
<evidence type="ECO:0000256" key="4">
    <source>
        <dbReference type="ARBA" id="ARBA00022490"/>
    </source>
</evidence>